<evidence type="ECO:0000256" key="7">
    <source>
        <dbReference type="ARBA" id="ARBA00034551"/>
    </source>
</evidence>
<evidence type="ECO:0000313" key="11">
    <source>
        <dbReference type="EMBL" id="KAJ5232788.1"/>
    </source>
</evidence>
<comment type="similarity">
    <text evidence="3 8">Belongs to the carotenoid/retinoid oxidoreductase family.</text>
</comment>
<dbReference type="AlphaFoldDB" id="A0A9W9NZW3"/>
<dbReference type="NCBIfam" id="TIGR02734">
    <property type="entry name" value="crtI_fam"/>
    <property type="match status" value="1"/>
</dbReference>
<feature type="domain" description="Amine oxidase" evidence="10">
    <location>
        <begin position="14"/>
        <end position="495"/>
    </location>
</feature>
<evidence type="ECO:0000259" key="10">
    <source>
        <dbReference type="Pfam" id="PF01593"/>
    </source>
</evidence>
<comment type="pathway">
    <text evidence="2 8">Carotenoid biosynthesis.</text>
</comment>
<evidence type="ECO:0000256" key="8">
    <source>
        <dbReference type="RuleBase" id="RU362075"/>
    </source>
</evidence>
<protein>
    <recommendedName>
        <fullName evidence="4">Phytoene desaturase</fullName>
    </recommendedName>
    <alternativeName>
        <fullName evidence="7">Phytoene desaturase (3,4-didehydrolycopene-forming)</fullName>
    </alternativeName>
</protein>
<keyword evidence="9" id="KW-0812">Transmembrane</keyword>
<dbReference type="PANTHER" id="PTHR43734:SF1">
    <property type="entry name" value="PHYTOENE DESATURASE"/>
    <property type="match status" value="1"/>
</dbReference>
<dbReference type="SUPFAM" id="SSF51905">
    <property type="entry name" value="FAD/NAD(P)-binding domain"/>
    <property type="match status" value="1"/>
</dbReference>
<evidence type="ECO:0000313" key="12">
    <source>
        <dbReference type="Proteomes" id="UP001150941"/>
    </source>
</evidence>
<reference evidence="11" key="2">
    <citation type="journal article" date="2023" name="IMA Fungus">
        <title>Comparative genomic study of the Penicillium genus elucidates a diverse pangenome and 15 lateral gene transfer events.</title>
        <authorList>
            <person name="Petersen C."/>
            <person name="Sorensen T."/>
            <person name="Nielsen M.R."/>
            <person name="Sondergaard T.E."/>
            <person name="Sorensen J.L."/>
            <person name="Fitzpatrick D.A."/>
            <person name="Frisvad J.C."/>
            <person name="Nielsen K.L."/>
        </authorList>
    </citation>
    <scope>NUCLEOTIDE SEQUENCE</scope>
    <source>
        <strain evidence="11">IBT 19713</strain>
    </source>
</reference>
<dbReference type="InterPro" id="IPR036188">
    <property type="entry name" value="FAD/NAD-bd_sf"/>
</dbReference>
<keyword evidence="6 8" id="KW-0560">Oxidoreductase</keyword>
<dbReference type="InterPro" id="IPR008150">
    <property type="entry name" value="Phytoene_DH_bac_CS"/>
</dbReference>
<dbReference type="GO" id="GO:0016117">
    <property type="term" value="P:carotenoid biosynthetic process"/>
    <property type="evidence" value="ECO:0007669"/>
    <property type="project" value="UniProtKB-KW"/>
</dbReference>
<keyword evidence="9" id="KW-0472">Membrane</keyword>
<gene>
    <name evidence="11" type="ORF">N7468_005744</name>
</gene>
<evidence type="ECO:0000256" key="1">
    <source>
        <dbReference type="ARBA" id="ARBA00001911"/>
    </source>
</evidence>
<sequence>MTSSRAVIVGAGAGGIATAARLAKAGYEVTVIEKNGFLGGRCSLICREGYRFDQGPSLLLMPEVFYQTFRDLGTSLEDEHVRLLKCEPNYRIWFSDNDSLEMSTDISKMKEQIERHEGRYGLRGFLGFLNESGRHYDLSFEHVLAKDFPSLFSMMRPQLLKVLLPLHPFESMWSRVKRYFRSDKIRRAFTFASMYLGMNPFEAPGTYSLLQYTELAHGILYPEGGFVKVLEAIASVGKRLGVEFRLNTEVESIVSGPDGRVSGVRLKSGEELHADVVVVNADLVYSYNNLLPPTSYAKQLTKRPASCSSISFFWSFDRVIPELEVHNIFLAEEYKESFDAIFHRHELPTEPSFYVNVPSRIDPTAAPEGKDAVVVLVPVGHLTDDPSKPQDWQSLVNYAREVVFKTIEARTGASGLQESLVHEAVETPTSWKSKFNLDRGAILGLSHSFFNVLSFRPKIKHASIDGLYFVGASTHPGAGVPVSLQSAKIVTEAIIKAFSRQGVFGHRALWISFTSILLLVFSKLLWRP</sequence>
<dbReference type="RefSeq" id="XP_058330780.1">
    <property type="nucleotide sequence ID" value="XM_058475040.1"/>
</dbReference>
<name>A0A9W9NZW3_9EURO</name>
<dbReference type="PROSITE" id="PS00982">
    <property type="entry name" value="PHYTOENE_DH"/>
    <property type="match status" value="1"/>
</dbReference>
<dbReference type="OrthoDB" id="7777654at2759"/>
<reference evidence="11" key="1">
    <citation type="submission" date="2022-11" db="EMBL/GenBank/DDBJ databases">
        <authorList>
            <person name="Petersen C."/>
        </authorList>
    </citation>
    <scope>NUCLEOTIDE SEQUENCE</scope>
    <source>
        <strain evidence="11">IBT 19713</strain>
    </source>
</reference>
<evidence type="ECO:0000256" key="3">
    <source>
        <dbReference type="ARBA" id="ARBA00006046"/>
    </source>
</evidence>
<keyword evidence="9" id="KW-1133">Transmembrane helix</keyword>
<dbReference type="InterPro" id="IPR014105">
    <property type="entry name" value="Carotenoid/retinoid_OxRdtase"/>
</dbReference>
<accession>A0A9W9NZW3</accession>
<comment type="cofactor">
    <cofactor evidence="1">
        <name>NAD(+)</name>
        <dbReference type="ChEBI" id="CHEBI:57540"/>
    </cofactor>
</comment>
<dbReference type="InterPro" id="IPR002937">
    <property type="entry name" value="Amino_oxidase"/>
</dbReference>
<dbReference type="Pfam" id="PF01593">
    <property type="entry name" value="Amino_oxidase"/>
    <property type="match status" value="1"/>
</dbReference>
<dbReference type="Proteomes" id="UP001150941">
    <property type="component" value="Unassembled WGS sequence"/>
</dbReference>
<evidence type="ECO:0000256" key="4">
    <source>
        <dbReference type="ARBA" id="ARBA00013293"/>
    </source>
</evidence>
<feature type="transmembrane region" description="Helical" evidence="9">
    <location>
        <begin position="508"/>
        <end position="526"/>
    </location>
</feature>
<proteinExistence type="inferred from homology"/>
<dbReference type="GO" id="GO:0016166">
    <property type="term" value="F:phytoene dehydrogenase activity"/>
    <property type="evidence" value="ECO:0007669"/>
    <property type="project" value="UniProtKB-ARBA"/>
</dbReference>
<dbReference type="EMBL" id="JAPQKS010000004">
    <property type="protein sequence ID" value="KAJ5232788.1"/>
    <property type="molecule type" value="Genomic_DNA"/>
</dbReference>
<evidence type="ECO:0000256" key="9">
    <source>
        <dbReference type="SAM" id="Phobius"/>
    </source>
</evidence>
<comment type="caution">
    <text evidence="11">The sequence shown here is derived from an EMBL/GenBank/DDBJ whole genome shotgun (WGS) entry which is preliminary data.</text>
</comment>
<evidence type="ECO:0000256" key="2">
    <source>
        <dbReference type="ARBA" id="ARBA00004829"/>
    </source>
</evidence>
<organism evidence="11 12">
    <name type="scientific">Penicillium chermesinum</name>
    <dbReference type="NCBI Taxonomy" id="63820"/>
    <lineage>
        <taxon>Eukaryota</taxon>
        <taxon>Fungi</taxon>
        <taxon>Dikarya</taxon>
        <taxon>Ascomycota</taxon>
        <taxon>Pezizomycotina</taxon>
        <taxon>Eurotiomycetes</taxon>
        <taxon>Eurotiomycetidae</taxon>
        <taxon>Eurotiales</taxon>
        <taxon>Aspergillaceae</taxon>
        <taxon>Penicillium</taxon>
    </lineage>
</organism>
<dbReference type="GeneID" id="83202343"/>
<keyword evidence="5 8" id="KW-0125">Carotenoid biosynthesis</keyword>
<evidence type="ECO:0000256" key="6">
    <source>
        <dbReference type="ARBA" id="ARBA00023002"/>
    </source>
</evidence>
<dbReference type="Gene3D" id="3.50.50.60">
    <property type="entry name" value="FAD/NAD(P)-binding domain"/>
    <property type="match status" value="2"/>
</dbReference>
<dbReference type="FunFam" id="3.50.50.60:FF:000171">
    <property type="entry name" value="zeta-carotene-forming phytoene desaturase"/>
    <property type="match status" value="1"/>
</dbReference>
<evidence type="ECO:0000256" key="5">
    <source>
        <dbReference type="ARBA" id="ARBA00022746"/>
    </source>
</evidence>
<keyword evidence="12" id="KW-1185">Reference proteome</keyword>
<dbReference type="PANTHER" id="PTHR43734">
    <property type="entry name" value="PHYTOENE DESATURASE"/>
    <property type="match status" value="1"/>
</dbReference>